<evidence type="ECO:0000313" key="2">
    <source>
        <dbReference type="Proteomes" id="UP000595814"/>
    </source>
</evidence>
<proteinExistence type="predicted"/>
<reference evidence="1 2" key="1">
    <citation type="journal article" date="2022" name="Int. J. Syst. Evol. Microbiol.">
        <title>Miniphocaeibacter halophilus sp. nov., an ammonium-tolerant acetate-producing bacterium isolated from a biogas system.</title>
        <authorList>
            <person name="Schnurer A."/>
            <person name="Singh A."/>
            <person name="Bi S."/>
            <person name="Qiao W."/>
            <person name="Westerholm M."/>
        </authorList>
    </citation>
    <scope>NUCLEOTIDE SEQUENCE [LARGE SCALE GENOMIC DNA]</scope>
    <source>
        <strain evidence="1 2">AMB_01</strain>
    </source>
</reference>
<dbReference type="Proteomes" id="UP000595814">
    <property type="component" value="Chromosome"/>
</dbReference>
<dbReference type="EMBL" id="CP066744">
    <property type="protein sequence ID" value="QQK06889.1"/>
    <property type="molecule type" value="Genomic_DNA"/>
</dbReference>
<gene>
    <name evidence="1" type="ORF">JFY71_05940</name>
</gene>
<keyword evidence="2" id="KW-1185">Reference proteome</keyword>
<name>A0AC61MR31_9FIRM</name>
<sequence length="300" mass="33967">MKKSINSKTSKNIKSVYKKLSSKMQIKYLLIPVSLIFILSSCLNKNTNKTSSKNYKQKKSSIPTLYIHGYKGTENSFGKMINRFEEGNISKKELVLKINKDGEIIARGKLTNKNTNPAIQILFEDNKNNEYKQATWIKNILAYLKDKYNIEKVNLVGHSMGGVSILQYLITYEKDENLPKVEKFVAIGSPFNNLIELSEEETLDSLINNGPLVKSKGYIDFENNISNINPNINILIIAGDVEDGSLGDEAVPMADALSIISLLKNNNISVDYKKYYGKNAQHSKLHENKDVDKKIIEFLY</sequence>
<keyword evidence="1" id="KW-0378">Hydrolase</keyword>
<protein>
    <submittedName>
        <fullName evidence="1">Alpha/beta fold hydrolase</fullName>
    </submittedName>
</protein>
<evidence type="ECO:0000313" key="1">
    <source>
        <dbReference type="EMBL" id="QQK06889.1"/>
    </source>
</evidence>
<accession>A0AC61MR31</accession>
<organism evidence="1 2">
    <name type="scientific">Miniphocaeibacter halophilus</name>
    <dbReference type="NCBI Taxonomy" id="2931922"/>
    <lineage>
        <taxon>Bacteria</taxon>
        <taxon>Bacillati</taxon>
        <taxon>Bacillota</taxon>
        <taxon>Tissierellia</taxon>
        <taxon>Tissierellales</taxon>
        <taxon>Peptoniphilaceae</taxon>
        <taxon>Miniphocaeibacter</taxon>
    </lineage>
</organism>